<evidence type="ECO:0000256" key="1">
    <source>
        <dbReference type="SAM" id="MobiDB-lite"/>
    </source>
</evidence>
<sequence>MEEKETACAKPAEQVQKESCVVQAGGPTEIPRRGSPLQIKQEPEEGLAQRWEAQWQNFLKMVQAPHPGWGSSPLPELVAFSDSKGIQPSGGTTPQGQDCFEEMTVNLPRIHQVCLGASRKLGGRLLNEQERPPFWAQDYLDRESTGRTSLPKNQDNVSPRSGLGKISENELMRPERSSGSLPTKRGSEAIPRTMEERDLRDPPPKKDPHGGEPLPRGTGREIKQEPDEGSLQQWEAQWREFLKTVETPCLGSSKPPVDPWENSLAFLDSFEQVARACRWPKEEWVPQLQPALSGEAEQAFLN</sequence>
<comment type="caution">
    <text evidence="2">The sequence shown here is derived from an EMBL/GenBank/DDBJ whole genome shotgun (WGS) entry which is preliminary data.</text>
</comment>
<dbReference type="Proteomes" id="UP000018936">
    <property type="component" value="Unassembled WGS sequence"/>
</dbReference>
<proteinExistence type="predicted"/>
<keyword evidence="3" id="KW-1185">Reference proteome</keyword>
<evidence type="ECO:0000313" key="2">
    <source>
        <dbReference type="EMBL" id="ETE58272.1"/>
    </source>
</evidence>
<organism evidence="2 3">
    <name type="scientific">Ophiophagus hannah</name>
    <name type="common">King cobra</name>
    <name type="synonym">Naja hannah</name>
    <dbReference type="NCBI Taxonomy" id="8665"/>
    <lineage>
        <taxon>Eukaryota</taxon>
        <taxon>Metazoa</taxon>
        <taxon>Chordata</taxon>
        <taxon>Craniata</taxon>
        <taxon>Vertebrata</taxon>
        <taxon>Euteleostomi</taxon>
        <taxon>Lepidosauria</taxon>
        <taxon>Squamata</taxon>
        <taxon>Bifurcata</taxon>
        <taxon>Unidentata</taxon>
        <taxon>Episquamata</taxon>
        <taxon>Toxicofera</taxon>
        <taxon>Serpentes</taxon>
        <taxon>Colubroidea</taxon>
        <taxon>Elapidae</taxon>
        <taxon>Elapinae</taxon>
        <taxon>Ophiophagus</taxon>
    </lineage>
</organism>
<feature type="compositionally biased region" description="Basic and acidic residues" evidence="1">
    <location>
        <begin position="193"/>
        <end position="210"/>
    </location>
</feature>
<gene>
    <name evidence="2" type="ORF">L345_16004</name>
</gene>
<dbReference type="OrthoDB" id="6077919at2759"/>
<dbReference type="EMBL" id="AZIM01006958">
    <property type="protein sequence ID" value="ETE58272.1"/>
    <property type="molecule type" value="Genomic_DNA"/>
</dbReference>
<dbReference type="AlphaFoldDB" id="V8N9N0"/>
<feature type="region of interest" description="Disordered" evidence="1">
    <location>
        <begin position="23"/>
        <end position="46"/>
    </location>
</feature>
<accession>V8N9N0</accession>
<evidence type="ECO:0000313" key="3">
    <source>
        <dbReference type="Proteomes" id="UP000018936"/>
    </source>
</evidence>
<reference evidence="2 3" key="1">
    <citation type="journal article" date="2013" name="Proc. Natl. Acad. Sci. U.S.A.">
        <title>The king cobra genome reveals dynamic gene evolution and adaptation in the snake venom system.</title>
        <authorList>
            <person name="Vonk F.J."/>
            <person name="Casewell N.R."/>
            <person name="Henkel C.V."/>
            <person name="Heimberg A.M."/>
            <person name="Jansen H.J."/>
            <person name="McCleary R.J."/>
            <person name="Kerkkamp H.M."/>
            <person name="Vos R.A."/>
            <person name="Guerreiro I."/>
            <person name="Calvete J.J."/>
            <person name="Wuster W."/>
            <person name="Woods A.E."/>
            <person name="Logan J.M."/>
            <person name="Harrison R.A."/>
            <person name="Castoe T.A."/>
            <person name="de Koning A.P."/>
            <person name="Pollock D.D."/>
            <person name="Yandell M."/>
            <person name="Calderon D."/>
            <person name="Renjifo C."/>
            <person name="Currier R.B."/>
            <person name="Salgado D."/>
            <person name="Pla D."/>
            <person name="Sanz L."/>
            <person name="Hyder A.S."/>
            <person name="Ribeiro J.M."/>
            <person name="Arntzen J.W."/>
            <person name="van den Thillart G.E."/>
            <person name="Boetzer M."/>
            <person name="Pirovano W."/>
            <person name="Dirks R.P."/>
            <person name="Spaink H.P."/>
            <person name="Duboule D."/>
            <person name="McGlinn E."/>
            <person name="Kini R.M."/>
            <person name="Richardson M.K."/>
        </authorList>
    </citation>
    <scope>NUCLEOTIDE SEQUENCE</scope>
    <source>
        <tissue evidence="2">Blood</tissue>
    </source>
</reference>
<feature type="region of interest" description="Disordered" evidence="1">
    <location>
        <begin position="145"/>
        <end position="232"/>
    </location>
</feature>
<protein>
    <submittedName>
        <fullName evidence="2">Uncharacterized protein</fullName>
    </submittedName>
</protein>
<feature type="compositionally biased region" description="Basic and acidic residues" evidence="1">
    <location>
        <begin position="167"/>
        <end position="176"/>
    </location>
</feature>
<feature type="compositionally biased region" description="Polar residues" evidence="1">
    <location>
        <begin position="146"/>
        <end position="159"/>
    </location>
</feature>
<name>V8N9N0_OPHHA</name>
<feature type="non-terminal residue" evidence="2">
    <location>
        <position position="302"/>
    </location>
</feature>